<organism evidence="14">
    <name type="scientific">Pedococcus sp. KACC 23699</name>
    <dbReference type="NCBI Taxonomy" id="3149228"/>
    <lineage>
        <taxon>Bacteria</taxon>
        <taxon>Bacillati</taxon>
        <taxon>Actinomycetota</taxon>
        <taxon>Actinomycetes</taxon>
        <taxon>Micrococcales</taxon>
        <taxon>Intrasporangiaceae</taxon>
        <taxon>Pedococcus</taxon>
    </lineage>
</organism>
<dbReference type="Gene3D" id="3.30.2010.10">
    <property type="entry name" value="Metalloproteases ('zincins'), catalytic domain"/>
    <property type="match status" value="1"/>
</dbReference>
<feature type="domain" description="Peptidase M48" evidence="13">
    <location>
        <begin position="192"/>
        <end position="279"/>
    </location>
</feature>
<evidence type="ECO:0000256" key="9">
    <source>
        <dbReference type="ARBA" id="ARBA00023049"/>
    </source>
</evidence>
<keyword evidence="8 12" id="KW-1133">Transmembrane helix</keyword>
<keyword evidence="3 11" id="KW-0645">Protease</keyword>
<gene>
    <name evidence="14" type="ORF">ABEG17_00740</name>
</gene>
<dbReference type="GO" id="GO:0006508">
    <property type="term" value="P:proteolysis"/>
    <property type="evidence" value="ECO:0007669"/>
    <property type="project" value="UniProtKB-KW"/>
</dbReference>
<evidence type="ECO:0000256" key="6">
    <source>
        <dbReference type="ARBA" id="ARBA00022801"/>
    </source>
</evidence>
<dbReference type="InterPro" id="IPR050083">
    <property type="entry name" value="HtpX_protease"/>
</dbReference>
<dbReference type="GO" id="GO:0046872">
    <property type="term" value="F:metal ion binding"/>
    <property type="evidence" value="ECO:0007669"/>
    <property type="project" value="UniProtKB-KW"/>
</dbReference>
<protein>
    <submittedName>
        <fullName evidence="14">M48 family metallopeptidase</fullName>
    </submittedName>
</protein>
<dbReference type="GO" id="GO:0005886">
    <property type="term" value="C:plasma membrane"/>
    <property type="evidence" value="ECO:0007669"/>
    <property type="project" value="UniProtKB-SubCell"/>
</dbReference>
<dbReference type="EMBL" id="CP157483">
    <property type="protein sequence ID" value="XBO43888.1"/>
    <property type="molecule type" value="Genomic_DNA"/>
</dbReference>
<evidence type="ECO:0000259" key="13">
    <source>
        <dbReference type="Pfam" id="PF01435"/>
    </source>
</evidence>
<accession>A0AAU7JTX3</accession>
<proteinExistence type="inferred from homology"/>
<dbReference type="RefSeq" id="WP_406831338.1">
    <property type="nucleotide sequence ID" value="NZ_CP157483.1"/>
</dbReference>
<dbReference type="PANTHER" id="PTHR43221:SF1">
    <property type="entry name" value="PROTEASE HTPX"/>
    <property type="match status" value="1"/>
</dbReference>
<dbReference type="CDD" id="cd07325">
    <property type="entry name" value="M48_Ste24p_like"/>
    <property type="match status" value="1"/>
</dbReference>
<evidence type="ECO:0000256" key="3">
    <source>
        <dbReference type="ARBA" id="ARBA00022670"/>
    </source>
</evidence>
<name>A0AAU7JTX3_9MICO</name>
<evidence type="ECO:0000313" key="14">
    <source>
        <dbReference type="EMBL" id="XBO43888.1"/>
    </source>
</evidence>
<evidence type="ECO:0000256" key="8">
    <source>
        <dbReference type="ARBA" id="ARBA00022989"/>
    </source>
</evidence>
<evidence type="ECO:0000256" key="5">
    <source>
        <dbReference type="ARBA" id="ARBA00022723"/>
    </source>
</evidence>
<evidence type="ECO:0000256" key="7">
    <source>
        <dbReference type="ARBA" id="ARBA00022833"/>
    </source>
</evidence>
<feature type="transmembrane region" description="Helical" evidence="12">
    <location>
        <begin position="33"/>
        <end position="56"/>
    </location>
</feature>
<feature type="domain" description="Peptidase M48" evidence="13">
    <location>
        <begin position="108"/>
        <end position="183"/>
    </location>
</feature>
<evidence type="ECO:0000256" key="11">
    <source>
        <dbReference type="RuleBase" id="RU003983"/>
    </source>
</evidence>
<keyword evidence="4 12" id="KW-0812">Transmembrane</keyword>
<keyword evidence="5" id="KW-0479">Metal-binding</keyword>
<comment type="similarity">
    <text evidence="11">Belongs to the peptidase M48 family.</text>
</comment>
<evidence type="ECO:0000256" key="12">
    <source>
        <dbReference type="SAM" id="Phobius"/>
    </source>
</evidence>
<dbReference type="InterPro" id="IPR001915">
    <property type="entry name" value="Peptidase_M48"/>
</dbReference>
<evidence type="ECO:0000256" key="2">
    <source>
        <dbReference type="ARBA" id="ARBA00022475"/>
    </source>
</evidence>
<keyword evidence="10 12" id="KW-0472">Membrane</keyword>
<sequence>MAEQLQAPHLNPGPYVEAPGHRRRVRSHLRHPLENLCLVLVIIGSFVVWSFCVYELTSAVIDQRSPDPYAVILLAAPVLVYFLRGQLYAQQRLTGVKISPTQYPEAYQMLLDACAHFGLPKVPDAYVVLGNGMINAAASGHGFKRFIFLYSDLFEIGGEARQPDALRFVISHEVGHIAAGHTSYWRVVAISGAQWIPFLGSTLSRSQEYTADNFGYAVVPQGSASAMSTLAAGKYLGRTVDVNAFADRATTEKGFFVWLVNALATHPVLVWRSHALRDRRRPGRLLWRPRASS</sequence>
<keyword evidence="7 11" id="KW-0862">Zinc</keyword>
<dbReference type="Pfam" id="PF01435">
    <property type="entry name" value="Peptidase_M48"/>
    <property type="match status" value="2"/>
</dbReference>
<keyword evidence="9 11" id="KW-0482">Metalloprotease</keyword>
<keyword evidence="6 11" id="KW-0378">Hydrolase</keyword>
<comment type="subcellular location">
    <subcellularLocation>
        <location evidence="1">Cell membrane</location>
        <topology evidence="1">Multi-pass membrane protein</topology>
    </subcellularLocation>
</comment>
<reference evidence="14" key="1">
    <citation type="submission" date="2024-05" db="EMBL/GenBank/DDBJ databases">
        <authorList>
            <person name="Kim S."/>
            <person name="Heo J."/>
            <person name="Choi H."/>
            <person name="Choi Y."/>
            <person name="Kwon S.-W."/>
            <person name="Kim Y."/>
        </authorList>
    </citation>
    <scope>NUCLEOTIDE SEQUENCE</scope>
    <source>
        <strain evidence="14">KACC 23699</strain>
    </source>
</reference>
<dbReference type="PANTHER" id="PTHR43221">
    <property type="entry name" value="PROTEASE HTPX"/>
    <property type="match status" value="1"/>
</dbReference>
<evidence type="ECO:0000256" key="10">
    <source>
        <dbReference type="ARBA" id="ARBA00023136"/>
    </source>
</evidence>
<comment type="cofactor">
    <cofactor evidence="11">
        <name>Zn(2+)</name>
        <dbReference type="ChEBI" id="CHEBI:29105"/>
    </cofactor>
    <text evidence="11">Binds 1 zinc ion per subunit.</text>
</comment>
<dbReference type="AlphaFoldDB" id="A0AAU7JTX3"/>
<evidence type="ECO:0000256" key="1">
    <source>
        <dbReference type="ARBA" id="ARBA00004651"/>
    </source>
</evidence>
<dbReference type="GO" id="GO:0004222">
    <property type="term" value="F:metalloendopeptidase activity"/>
    <property type="evidence" value="ECO:0007669"/>
    <property type="project" value="InterPro"/>
</dbReference>
<keyword evidence="2" id="KW-1003">Cell membrane</keyword>
<evidence type="ECO:0000256" key="4">
    <source>
        <dbReference type="ARBA" id="ARBA00022692"/>
    </source>
</evidence>
<feature type="transmembrane region" description="Helical" evidence="12">
    <location>
        <begin position="68"/>
        <end position="84"/>
    </location>
</feature>